<proteinExistence type="predicted"/>
<reference evidence="1 2" key="1">
    <citation type="journal article" date="2018" name="Front. Plant Sci.">
        <title>Red Clover (Trifolium pratense) and Zigzag Clover (T. medium) - A Picture of Genomic Similarities and Differences.</title>
        <authorList>
            <person name="Dluhosova J."/>
            <person name="Istvanek J."/>
            <person name="Nedelnik J."/>
            <person name="Repkova J."/>
        </authorList>
    </citation>
    <scope>NUCLEOTIDE SEQUENCE [LARGE SCALE GENOMIC DNA]</scope>
    <source>
        <strain evidence="2">cv. 10/8</strain>
        <tissue evidence="1">Leaf</tissue>
    </source>
</reference>
<keyword evidence="2" id="KW-1185">Reference proteome</keyword>
<dbReference type="Proteomes" id="UP000265520">
    <property type="component" value="Unassembled WGS sequence"/>
</dbReference>
<dbReference type="AlphaFoldDB" id="A0A392RIC3"/>
<feature type="non-terminal residue" evidence="1">
    <location>
        <position position="110"/>
    </location>
</feature>
<protein>
    <submittedName>
        <fullName evidence="1">Cullin-like protein</fullName>
    </submittedName>
</protein>
<comment type="caution">
    <text evidence="1">The sequence shown here is derived from an EMBL/GenBank/DDBJ whole genome shotgun (WGS) entry which is preliminary data.</text>
</comment>
<organism evidence="1 2">
    <name type="scientific">Trifolium medium</name>
    <dbReference type="NCBI Taxonomy" id="97028"/>
    <lineage>
        <taxon>Eukaryota</taxon>
        <taxon>Viridiplantae</taxon>
        <taxon>Streptophyta</taxon>
        <taxon>Embryophyta</taxon>
        <taxon>Tracheophyta</taxon>
        <taxon>Spermatophyta</taxon>
        <taxon>Magnoliopsida</taxon>
        <taxon>eudicotyledons</taxon>
        <taxon>Gunneridae</taxon>
        <taxon>Pentapetalae</taxon>
        <taxon>rosids</taxon>
        <taxon>fabids</taxon>
        <taxon>Fabales</taxon>
        <taxon>Fabaceae</taxon>
        <taxon>Papilionoideae</taxon>
        <taxon>50 kb inversion clade</taxon>
        <taxon>NPAAA clade</taxon>
        <taxon>Hologalegina</taxon>
        <taxon>IRL clade</taxon>
        <taxon>Trifolieae</taxon>
        <taxon>Trifolium</taxon>
    </lineage>
</organism>
<name>A0A392RIC3_9FABA</name>
<dbReference type="EMBL" id="LXQA010224683">
    <property type="protein sequence ID" value="MCI35566.1"/>
    <property type="molecule type" value="Genomic_DNA"/>
</dbReference>
<evidence type="ECO:0000313" key="1">
    <source>
        <dbReference type="EMBL" id="MCI35566.1"/>
    </source>
</evidence>
<sequence>MKSTSAQVSQHPMNPLNLPPIATIGKSLICTGDSMKFNIGLIKLLPEKMVDFESLKVNDFKIEELFLNQGWKRYFDMLNGPIYTNMVKEFWMKAQVFDEVSARLEEEELV</sequence>
<evidence type="ECO:0000313" key="2">
    <source>
        <dbReference type="Proteomes" id="UP000265520"/>
    </source>
</evidence>
<accession>A0A392RIC3</accession>